<evidence type="ECO:0000256" key="5">
    <source>
        <dbReference type="ARBA" id="ARBA00059827"/>
    </source>
</evidence>
<dbReference type="AlphaFoldDB" id="A0AB38YHW1"/>
<dbReference type="Pfam" id="PF00563">
    <property type="entry name" value="EAL"/>
    <property type="match status" value="1"/>
</dbReference>
<feature type="domain" description="EAL" evidence="8">
    <location>
        <begin position="432"/>
        <end position="682"/>
    </location>
</feature>
<dbReference type="NCBIfam" id="TIGR00229">
    <property type="entry name" value="sensory_box"/>
    <property type="match status" value="2"/>
</dbReference>
<feature type="domain" description="PAS" evidence="7">
    <location>
        <begin position="9"/>
        <end position="79"/>
    </location>
</feature>
<name>A0AB38YHW1_9GAMM</name>
<evidence type="ECO:0000259" key="9">
    <source>
        <dbReference type="PROSITE" id="PS50887"/>
    </source>
</evidence>
<dbReference type="PROSITE" id="PS50887">
    <property type="entry name" value="GGDEF"/>
    <property type="match status" value="1"/>
</dbReference>
<evidence type="ECO:0000256" key="4">
    <source>
        <dbReference type="ARBA" id="ARBA00022840"/>
    </source>
</evidence>
<dbReference type="InterPro" id="IPR029787">
    <property type="entry name" value="Nucleotide_cyclase"/>
</dbReference>
<protein>
    <recommendedName>
        <fullName evidence="6">Sensor protein FixL</fullName>
    </recommendedName>
</protein>
<evidence type="ECO:0000256" key="2">
    <source>
        <dbReference type="ARBA" id="ARBA00022741"/>
    </source>
</evidence>
<dbReference type="InterPro" id="IPR013767">
    <property type="entry name" value="PAS_fold"/>
</dbReference>
<dbReference type="EMBL" id="CP101717">
    <property type="protein sequence ID" value="WLD58827.1"/>
    <property type="molecule type" value="Genomic_DNA"/>
</dbReference>
<dbReference type="PROSITE" id="PS50112">
    <property type="entry name" value="PAS"/>
    <property type="match status" value="2"/>
</dbReference>
<dbReference type="InterPro" id="IPR043128">
    <property type="entry name" value="Rev_trsase/Diguanyl_cyclase"/>
</dbReference>
<dbReference type="GO" id="GO:0016301">
    <property type="term" value="F:kinase activity"/>
    <property type="evidence" value="ECO:0007669"/>
    <property type="project" value="UniProtKB-KW"/>
</dbReference>
<keyword evidence="4" id="KW-0067">ATP-binding</keyword>
<evidence type="ECO:0000313" key="10">
    <source>
        <dbReference type="EMBL" id="WLD58827.1"/>
    </source>
</evidence>
<dbReference type="InterPro" id="IPR000014">
    <property type="entry name" value="PAS"/>
</dbReference>
<evidence type="ECO:0000256" key="1">
    <source>
        <dbReference type="ARBA" id="ARBA00022679"/>
    </source>
</evidence>
<feature type="domain" description="PAS" evidence="7">
    <location>
        <begin position="137"/>
        <end position="207"/>
    </location>
</feature>
<organism evidence="10">
    <name type="scientific">Salinispirillum sp. LH 10-3-1</name>
    <dbReference type="NCBI Taxonomy" id="2952525"/>
    <lineage>
        <taxon>Bacteria</taxon>
        <taxon>Pseudomonadati</taxon>
        <taxon>Pseudomonadota</taxon>
        <taxon>Gammaproteobacteria</taxon>
        <taxon>Oceanospirillales</taxon>
        <taxon>Saccharospirillaceae</taxon>
        <taxon>Salinispirillum</taxon>
    </lineage>
</organism>
<dbReference type="CDD" id="cd01948">
    <property type="entry name" value="EAL"/>
    <property type="match status" value="1"/>
</dbReference>
<proteinExistence type="predicted"/>
<dbReference type="Gene3D" id="3.30.70.270">
    <property type="match status" value="1"/>
</dbReference>
<dbReference type="GO" id="GO:0006355">
    <property type="term" value="P:regulation of DNA-templated transcription"/>
    <property type="evidence" value="ECO:0007669"/>
    <property type="project" value="InterPro"/>
</dbReference>
<dbReference type="NCBIfam" id="TIGR00254">
    <property type="entry name" value="GGDEF"/>
    <property type="match status" value="1"/>
</dbReference>
<dbReference type="InterPro" id="IPR052155">
    <property type="entry name" value="Biofilm_reg_signaling"/>
</dbReference>
<dbReference type="SUPFAM" id="SSF55073">
    <property type="entry name" value="Nucleotide cyclase"/>
    <property type="match status" value="1"/>
</dbReference>
<dbReference type="InterPro" id="IPR035965">
    <property type="entry name" value="PAS-like_dom_sf"/>
</dbReference>
<evidence type="ECO:0000256" key="3">
    <source>
        <dbReference type="ARBA" id="ARBA00022777"/>
    </source>
</evidence>
<dbReference type="Gene3D" id="3.30.450.20">
    <property type="entry name" value="PAS domain"/>
    <property type="match status" value="2"/>
</dbReference>
<dbReference type="InterPro" id="IPR035919">
    <property type="entry name" value="EAL_sf"/>
</dbReference>
<dbReference type="CDD" id="cd00130">
    <property type="entry name" value="PAS"/>
    <property type="match status" value="2"/>
</dbReference>
<accession>A0AB38YHW1</accession>
<dbReference type="GO" id="GO:0005524">
    <property type="term" value="F:ATP binding"/>
    <property type="evidence" value="ECO:0007669"/>
    <property type="project" value="UniProtKB-KW"/>
</dbReference>
<dbReference type="FunFam" id="3.30.450.20:FF:000060">
    <property type="entry name" value="Sensor protein FixL"/>
    <property type="match status" value="1"/>
</dbReference>
<reference evidence="10" key="1">
    <citation type="submission" date="2022-07" db="EMBL/GenBank/DDBJ databases">
        <title>Complete genome sequence of Salinispirillum sp. LH10-3-1 capable of multiple carbohydrate inversion isolated from a soda lake.</title>
        <authorList>
            <person name="Liu J."/>
            <person name="Zhai Y."/>
            <person name="Zhang H."/>
            <person name="Yang H."/>
            <person name="Qu J."/>
            <person name="Li J."/>
        </authorList>
    </citation>
    <scope>NUCLEOTIDE SEQUENCE</scope>
    <source>
        <strain evidence="10">LH 10-3-1</strain>
    </source>
</reference>
<dbReference type="RefSeq" id="WP_304996113.1">
    <property type="nucleotide sequence ID" value="NZ_CP101717.1"/>
</dbReference>
<dbReference type="PROSITE" id="PS50883">
    <property type="entry name" value="EAL"/>
    <property type="match status" value="1"/>
</dbReference>
<dbReference type="Pfam" id="PF00989">
    <property type="entry name" value="PAS"/>
    <property type="match status" value="2"/>
</dbReference>
<dbReference type="CDD" id="cd01949">
    <property type="entry name" value="GGDEF"/>
    <property type="match status" value="1"/>
</dbReference>
<comment type="function">
    <text evidence="5">Putative oxygen sensor; modulates the activity of FixJ, a transcriptional activator of nitrogen fixation fixK gene. FixL probably acts as a kinase that phosphorylates FixJ.</text>
</comment>
<dbReference type="SMART" id="SM00091">
    <property type="entry name" value="PAS"/>
    <property type="match status" value="2"/>
</dbReference>
<dbReference type="InterPro" id="IPR001633">
    <property type="entry name" value="EAL_dom"/>
</dbReference>
<keyword evidence="1" id="KW-0808">Transferase</keyword>
<dbReference type="InterPro" id="IPR000160">
    <property type="entry name" value="GGDEF_dom"/>
</dbReference>
<feature type="domain" description="GGDEF" evidence="9">
    <location>
        <begin position="292"/>
        <end position="423"/>
    </location>
</feature>
<evidence type="ECO:0000256" key="6">
    <source>
        <dbReference type="ARBA" id="ARBA00070616"/>
    </source>
</evidence>
<dbReference type="SUPFAM" id="SSF55785">
    <property type="entry name" value="PYP-like sensor domain (PAS domain)"/>
    <property type="match status" value="2"/>
</dbReference>
<dbReference type="SUPFAM" id="SSF141868">
    <property type="entry name" value="EAL domain-like"/>
    <property type="match status" value="1"/>
</dbReference>
<sequence length="682" mass="76062">MNNSAKSNIDSLYGALVEAAVDGIITIDEQGIIHSFNQAAEKLFGYKRDEVIGQSVNALMPRHYAEQHDEYIENYLKGYKAKIIGIGRDVPGQRQDGSLFPMHLSVGEALTDSGRMFIGVCHDLTGEKKLLLQLARAEKRFKDIVQNQKEMICRLDEHLRLSFVNQSSVDGLGSAESELIGKNFLDLIDENQRAFAQRSLNALFEAGEGVEELGLLLNMSGTAPDRTIDWTFSALKVSEEFGVEIQGYGLDVTDREAAMERAQYLMSHDQLTGLLNRQALLHRFSKQTKRHETYAVLYFDCNHFGLINQKFGHDLGDQLLLIAAQRLNSTLPDNALIARPGGDDFIVVYPVEHSSDTAVMAAAVIEELQEPYQLGEHLLTVRGRVGIAHYPHDGADIDTVIRMAESAIFYRDRLVDGLGFYNPQQQQTLMRTLDIEQRLRIALDLAQLEVYLQPKFTLADSKLAGYEALLRWHDGTVFVSPGEFIPIAESMGLGPELDRYVLEHVCEALVTAQKAGLSIKPIAINITMRHFGHADFCDFLFSCLQKANLTTTLIELEITEGVLMDREDKTQDNLRTLRDRGIRVNIDDFGTGYSSLSYLADLPVDVLKIDRVFVEGLNTAKGLRLVEGIIAMADAMQLDVVAEGIETQEQVNILKSLDCRVGQGFFLGKPQPIMTALNIPKP</sequence>
<evidence type="ECO:0000259" key="7">
    <source>
        <dbReference type="PROSITE" id="PS50112"/>
    </source>
</evidence>
<dbReference type="PANTHER" id="PTHR44757:SF2">
    <property type="entry name" value="BIOFILM ARCHITECTURE MAINTENANCE PROTEIN MBAA"/>
    <property type="match status" value="1"/>
</dbReference>
<dbReference type="SMART" id="SM00052">
    <property type="entry name" value="EAL"/>
    <property type="match status" value="1"/>
</dbReference>
<dbReference type="SMART" id="SM00267">
    <property type="entry name" value="GGDEF"/>
    <property type="match status" value="1"/>
</dbReference>
<gene>
    <name evidence="10" type="ORF">NFC81_03285</name>
</gene>
<keyword evidence="3" id="KW-0418">Kinase</keyword>
<dbReference type="Gene3D" id="3.20.20.450">
    <property type="entry name" value="EAL domain"/>
    <property type="match status" value="1"/>
</dbReference>
<dbReference type="Pfam" id="PF00990">
    <property type="entry name" value="GGDEF"/>
    <property type="match status" value="1"/>
</dbReference>
<dbReference type="PANTHER" id="PTHR44757">
    <property type="entry name" value="DIGUANYLATE CYCLASE DGCP"/>
    <property type="match status" value="1"/>
</dbReference>
<evidence type="ECO:0000259" key="8">
    <source>
        <dbReference type="PROSITE" id="PS50883"/>
    </source>
</evidence>
<keyword evidence="2" id="KW-0547">Nucleotide-binding</keyword>